<organism evidence="1 2">
    <name type="scientific">Brunnivagina elsteri CCALA 953</name>
    <dbReference type="NCBI Taxonomy" id="987040"/>
    <lineage>
        <taxon>Bacteria</taxon>
        <taxon>Bacillati</taxon>
        <taxon>Cyanobacteriota</taxon>
        <taxon>Cyanophyceae</taxon>
        <taxon>Nostocales</taxon>
        <taxon>Calotrichaceae</taxon>
        <taxon>Brunnivagina</taxon>
    </lineage>
</organism>
<dbReference type="AlphaFoldDB" id="A0A2A2TMA5"/>
<name>A0A2A2TMA5_9CYAN</name>
<dbReference type="EMBL" id="NTFS01000043">
    <property type="protein sequence ID" value="PAX59641.1"/>
    <property type="molecule type" value="Genomic_DNA"/>
</dbReference>
<evidence type="ECO:0008006" key="3">
    <source>
        <dbReference type="Google" id="ProtNLM"/>
    </source>
</evidence>
<dbReference type="Pfam" id="PF04214">
    <property type="entry name" value="DUF411"/>
    <property type="match status" value="1"/>
</dbReference>
<accession>A0A2A2TMA5</accession>
<evidence type="ECO:0000313" key="2">
    <source>
        <dbReference type="Proteomes" id="UP000218238"/>
    </source>
</evidence>
<dbReference type="Proteomes" id="UP000218238">
    <property type="component" value="Unassembled WGS sequence"/>
</dbReference>
<protein>
    <recommendedName>
        <fullName evidence="3">Metal-binding protein</fullName>
    </recommendedName>
</protein>
<dbReference type="OrthoDB" id="14727at2"/>
<proteinExistence type="predicted"/>
<gene>
    <name evidence="1" type="ORF">CK510_06155</name>
</gene>
<reference evidence="1 2" key="1">
    <citation type="submission" date="2017-08" db="EMBL/GenBank/DDBJ databases">
        <title>Draft genome sequence of filamentous cyanobacterium Calothrix elsteri CCALA 953.</title>
        <authorList>
            <person name="Gagunashvili A.N."/>
            <person name="Elster J."/>
            <person name="Andresson O.S."/>
        </authorList>
    </citation>
    <scope>NUCLEOTIDE SEQUENCE [LARGE SCALE GENOMIC DNA]</scope>
    <source>
        <strain evidence="1 2">CCALA 953</strain>
    </source>
</reference>
<evidence type="ECO:0000313" key="1">
    <source>
        <dbReference type="EMBL" id="PAX59641.1"/>
    </source>
</evidence>
<sequence length="176" mass="19335">MYWWQKCWDFIGIRIAIALSILGILGSTAPISIAANIQQATPTNYLETKAASVNVYLSPDCTCCGSWIDHLKKNGFQVQDFPTPDIEAVKQKYHVPNNLASCHTAIVNGYVIEGHVPANDIQRLLQEKSNVSGLSVPQMPVGTPGMEIGNKKDPFTVFSFAPQDNVVVFHDYPANT</sequence>
<keyword evidence="2" id="KW-1185">Reference proteome</keyword>
<comment type="caution">
    <text evidence="1">The sequence shown here is derived from an EMBL/GenBank/DDBJ whole genome shotgun (WGS) entry which is preliminary data.</text>
</comment>
<dbReference type="InterPro" id="IPR007332">
    <property type="entry name" value="DUF411"/>
</dbReference>